<evidence type="ECO:0000256" key="1">
    <source>
        <dbReference type="ARBA" id="ARBA00004571"/>
    </source>
</evidence>
<dbReference type="GO" id="GO:0009279">
    <property type="term" value="C:cell outer membrane"/>
    <property type="evidence" value="ECO:0007669"/>
    <property type="project" value="UniProtKB-SubCell"/>
</dbReference>
<evidence type="ECO:0000256" key="8">
    <source>
        <dbReference type="ARBA" id="ARBA00023114"/>
    </source>
</evidence>
<keyword evidence="4" id="KW-1134">Transmembrane beta strand</keyword>
<evidence type="ECO:0000256" key="4">
    <source>
        <dbReference type="ARBA" id="ARBA00022452"/>
    </source>
</evidence>
<evidence type="ECO:0000259" key="12">
    <source>
        <dbReference type="Pfam" id="PF13609"/>
    </source>
</evidence>
<reference evidence="14" key="1">
    <citation type="submission" date="2016-10" db="EMBL/GenBank/DDBJ databases">
        <authorList>
            <person name="Varghese N."/>
            <person name="Submissions S."/>
        </authorList>
    </citation>
    <scope>NUCLEOTIDE SEQUENCE [LARGE SCALE GENOMIC DNA]</scope>
    <source>
        <strain evidence="14">DSM 23317</strain>
    </source>
</reference>
<dbReference type="GO" id="GO:0046930">
    <property type="term" value="C:pore complex"/>
    <property type="evidence" value="ECO:0007669"/>
    <property type="project" value="UniProtKB-KW"/>
</dbReference>
<keyword evidence="14" id="KW-1185">Reference proteome</keyword>
<dbReference type="PRINTS" id="PR00184">
    <property type="entry name" value="NEISSPPORIN"/>
</dbReference>
<evidence type="ECO:0000256" key="5">
    <source>
        <dbReference type="ARBA" id="ARBA00022692"/>
    </source>
</evidence>
<dbReference type="GO" id="GO:0015288">
    <property type="term" value="F:porin activity"/>
    <property type="evidence" value="ECO:0007669"/>
    <property type="project" value="UniProtKB-KW"/>
</dbReference>
<keyword evidence="5" id="KW-0812">Transmembrane</keyword>
<dbReference type="Gene3D" id="2.40.160.10">
    <property type="entry name" value="Porin"/>
    <property type="match status" value="1"/>
</dbReference>
<dbReference type="GO" id="GO:0034220">
    <property type="term" value="P:monoatomic ion transmembrane transport"/>
    <property type="evidence" value="ECO:0007669"/>
    <property type="project" value="InterPro"/>
</dbReference>
<dbReference type="Proteomes" id="UP000199527">
    <property type="component" value="Unassembled WGS sequence"/>
</dbReference>
<feature type="chain" id="PRO_5011638129" evidence="11">
    <location>
        <begin position="23"/>
        <end position="349"/>
    </location>
</feature>
<dbReference type="PANTHER" id="PTHR34501:SF9">
    <property type="entry name" value="MAJOR OUTER MEMBRANE PROTEIN P.IA"/>
    <property type="match status" value="1"/>
</dbReference>
<keyword evidence="10" id="KW-0998">Cell outer membrane</keyword>
<dbReference type="OrthoDB" id="8173690at2"/>
<dbReference type="PANTHER" id="PTHR34501">
    <property type="entry name" value="PROTEIN YDDL-RELATED"/>
    <property type="match status" value="1"/>
</dbReference>
<dbReference type="SUPFAM" id="SSF56935">
    <property type="entry name" value="Porins"/>
    <property type="match status" value="1"/>
</dbReference>
<evidence type="ECO:0000256" key="9">
    <source>
        <dbReference type="ARBA" id="ARBA00023136"/>
    </source>
</evidence>
<dbReference type="RefSeq" id="WP_090362898.1">
    <property type="nucleotide sequence ID" value="NZ_FNEM01000003.1"/>
</dbReference>
<evidence type="ECO:0000256" key="3">
    <source>
        <dbReference type="ARBA" id="ARBA00022448"/>
    </source>
</evidence>
<dbReference type="CDD" id="cd00342">
    <property type="entry name" value="gram_neg_porins"/>
    <property type="match status" value="1"/>
</dbReference>
<dbReference type="InterPro" id="IPR001702">
    <property type="entry name" value="Porin_Gram-ve"/>
</dbReference>
<sequence>MKKSIIASSMLLALMGSAAAQAEMPTFYGAMRMAVTNADTGFASNIGGGEGTTIENDFSLVGIKGNVALNDALALVYKAEVMVRGEDSDASNPFSSRDTYLGMKGGFGELTFGKMGQAFWKAEGGVDKFNLTNTDINRLFSGNSRHGDMISFTSPSLGGVTVIGTYQLEDDAYGADADIEGDLYSVAALYGDKKLAKKNYFVAVAYNAGIGGDEAYRVTGQVKLGQVKLGAMFQDTQDLNNKNLDGNGFAIDASYPLTEKLSLKARYGQDDSGNGKYAGNVMKSLSGLDKADVTVAEVTNYAVGADYKLSKAAKVYAHYSRFDAEIATAGAKLYDEGDNIFSMGLHYKF</sequence>
<evidence type="ECO:0000256" key="6">
    <source>
        <dbReference type="ARBA" id="ARBA00022729"/>
    </source>
</evidence>
<evidence type="ECO:0000256" key="7">
    <source>
        <dbReference type="ARBA" id="ARBA00023065"/>
    </source>
</evidence>
<dbReference type="Pfam" id="PF13609">
    <property type="entry name" value="Porin_4"/>
    <property type="match status" value="1"/>
</dbReference>
<proteinExistence type="predicted"/>
<dbReference type="PRINTS" id="PR00182">
    <property type="entry name" value="ECOLNEIPORIN"/>
</dbReference>
<dbReference type="InterPro" id="IPR002299">
    <property type="entry name" value="Porin_Neis"/>
</dbReference>
<dbReference type="InterPro" id="IPR033900">
    <property type="entry name" value="Gram_neg_porin_domain"/>
</dbReference>
<keyword evidence="8" id="KW-0626">Porin</keyword>
<evidence type="ECO:0000313" key="13">
    <source>
        <dbReference type="EMBL" id="SDI78518.1"/>
    </source>
</evidence>
<evidence type="ECO:0000256" key="11">
    <source>
        <dbReference type="SAM" id="SignalP"/>
    </source>
</evidence>
<evidence type="ECO:0000256" key="2">
    <source>
        <dbReference type="ARBA" id="ARBA00011233"/>
    </source>
</evidence>
<keyword evidence="7" id="KW-0406">Ion transport</keyword>
<evidence type="ECO:0000256" key="10">
    <source>
        <dbReference type="ARBA" id="ARBA00023237"/>
    </source>
</evidence>
<organism evidence="13 14">
    <name type="scientific">Ferrimonas sediminum</name>
    <dbReference type="NCBI Taxonomy" id="718193"/>
    <lineage>
        <taxon>Bacteria</taxon>
        <taxon>Pseudomonadati</taxon>
        <taxon>Pseudomonadota</taxon>
        <taxon>Gammaproteobacteria</taxon>
        <taxon>Alteromonadales</taxon>
        <taxon>Ferrimonadaceae</taxon>
        <taxon>Ferrimonas</taxon>
    </lineage>
</organism>
<dbReference type="EMBL" id="FNEM01000003">
    <property type="protein sequence ID" value="SDI78518.1"/>
    <property type="molecule type" value="Genomic_DNA"/>
</dbReference>
<dbReference type="AlphaFoldDB" id="A0A1G8NEC8"/>
<name>A0A1G8NEC8_9GAMM</name>
<protein>
    <submittedName>
        <fullName evidence="13">Outer membrane protein (Porin)</fullName>
    </submittedName>
</protein>
<feature type="domain" description="Porin" evidence="12">
    <location>
        <begin position="7"/>
        <end position="324"/>
    </location>
</feature>
<evidence type="ECO:0000313" key="14">
    <source>
        <dbReference type="Proteomes" id="UP000199527"/>
    </source>
</evidence>
<feature type="signal peptide" evidence="11">
    <location>
        <begin position="1"/>
        <end position="22"/>
    </location>
</feature>
<keyword evidence="6 11" id="KW-0732">Signal</keyword>
<comment type="subunit">
    <text evidence="2">Homotrimer.</text>
</comment>
<keyword evidence="3" id="KW-0813">Transport</keyword>
<comment type="subcellular location">
    <subcellularLocation>
        <location evidence="1">Cell outer membrane</location>
        <topology evidence="1">Multi-pass membrane protein</topology>
    </subcellularLocation>
</comment>
<dbReference type="InterPro" id="IPR023614">
    <property type="entry name" value="Porin_dom_sf"/>
</dbReference>
<dbReference type="InterPro" id="IPR050298">
    <property type="entry name" value="Gram-neg_bact_OMP"/>
</dbReference>
<accession>A0A1G8NEC8</accession>
<keyword evidence="9" id="KW-0472">Membrane</keyword>
<gene>
    <name evidence="13" type="ORF">SAMN04488540_103101</name>
</gene>